<dbReference type="Pfam" id="PF00293">
    <property type="entry name" value="NUDIX"/>
    <property type="match status" value="1"/>
</dbReference>
<dbReference type="EMBL" id="JARKIB010000092">
    <property type="protein sequence ID" value="KAJ7743094.1"/>
    <property type="molecule type" value="Genomic_DNA"/>
</dbReference>
<evidence type="ECO:0000256" key="1">
    <source>
        <dbReference type="ARBA" id="ARBA00001936"/>
    </source>
</evidence>
<evidence type="ECO:0000313" key="8">
    <source>
        <dbReference type="EMBL" id="KAJ7743094.1"/>
    </source>
</evidence>
<keyword evidence="6" id="KW-0464">Manganese</keyword>
<evidence type="ECO:0000313" key="9">
    <source>
        <dbReference type="Proteomes" id="UP001215598"/>
    </source>
</evidence>
<dbReference type="GO" id="GO:0046872">
    <property type="term" value="F:metal ion binding"/>
    <property type="evidence" value="ECO:0007669"/>
    <property type="project" value="UniProtKB-KW"/>
</dbReference>
<dbReference type="PANTHER" id="PTHR12992:SF24">
    <property type="entry name" value="PEROXISOMAL COENZYME A DIPHOSPHATASE NUDT7"/>
    <property type="match status" value="1"/>
</dbReference>
<gene>
    <name evidence="8" type="ORF">B0H16DRAFT_1013014</name>
</gene>
<reference evidence="8" key="1">
    <citation type="submission" date="2023-03" db="EMBL/GenBank/DDBJ databases">
        <title>Massive genome expansion in bonnet fungi (Mycena s.s.) driven by repeated elements and novel gene families across ecological guilds.</title>
        <authorList>
            <consortium name="Lawrence Berkeley National Laboratory"/>
            <person name="Harder C.B."/>
            <person name="Miyauchi S."/>
            <person name="Viragh M."/>
            <person name="Kuo A."/>
            <person name="Thoen E."/>
            <person name="Andreopoulos B."/>
            <person name="Lu D."/>
            <person name="Skrede I."/>
            <person name="Drula E."/>
            <person name="Henrissat B."/>
            <person name="Morin E."/>
            <person name="Kohler A."/>
            <person name="Barry K."/>
            <person name="LaButti K."/>
            <person name="Morin E."/>
            <person name="Salamov A."/>
            <person name="Lipzen A."/>
            <person name="Mereny Z."/>
            <person name="Hegedus B."/>
            <person name="Baldrian P."/>
            <person name="Stursova M."/>
            <person name="Weitz H."/>
            <person name="Taylor A."/>
            <person name="Grigoriev I.V."/>
            <person name="Nagy L.G."/>
            <person name="Martin F."/>
            <person name="Kauserud H."/>
        </authorList>
    </citation>
    <scope>NUCLEOTIDE SEQUENCE</scope>
    <source>
        <strain evidence="8">CBHHK182m</strain>
    </source>
</reference>
<accession>A0AAD7IHB4</accession>
<comment type="cofactor">
    <cofactor evidence="2">
        <name>Mg(2+)</name>
        <dbReference type="ChEBI" id="CHEBI:18420"/>
    </cofactor>
</comment>
<evidence type="ECO:0000256" key="6">
    <source>
        <dbReference type="ARBA" id="ARBA00023211"/>
    </source>
</evidence>
<dbReference type="Proteomes" id="UP001215598">
    <property type="component" value="Unassembled WGS sequence"/>
</dbReference>
<sequence>MSRTFTQLSRPNWSSPIFSKPFTRKSLQLIRGALDSEATPFQLPGWASQDKKRSAAVLIPFCNVNETPGILLQVRSRSMRSHSGEVSFPGGKVDEQTDLSLMDCALRECAEEMGIARNRVELLGALHPPEKSLRGDTVWPFVGFVHLRRSQHKFTPYEPKDDPLSSLDMSAIERMASKDEVAAIFHLPLAELANPSRSRAYMFRNEHPYWAVDVSDLVPGDGQPFVSESLEKPQIDEVGAGREGRLEVWGLTGWYLGLLAERLSSLYEP</sequence>
<protein>
    <submittedName>
        <fullName evidence="8">NUDIX hydrolase domain-like protein</fullName>
    </submittedName>
</protein>
<dbReference type="PANTHER" id="PTHR12992">
    <property type="entry name" value="NUDIX HYDROLASE"/>
    <property type="match status" value="1"/>
</dbReference>
<evidence type="ECO:0000256" key="3">
    <source>
        <dbReference type="ARBA" id="ARBA00022723"/>
    </source>
</evidence>
<evidence type="ECO:0000259" key="7">
    <source>
        <dbReference type="PROSITE" id="PS51462"/>
    </source>
</evidence>
<comment type="cofactor">
    <cofactor evidence="1">
        <name>Mn(2+)</name>
        <dbReference type="ChEBI" id="CHEBI:29035"/>
    </cofactor>
</comment>
<name>A0AAD7IHB4_9AGAR</name>
<dbReference type="SUPFAM" id="SSF55811">
    <property type="entry name" value="Nudix"/>
    <property type="match status" value="1"/>
</dbReference>
<dbReference type="GO" id="GO:0015938">
    <property type="term" value="P:coenzyme A catabolic process"/>
    <property type="evidence" value="ECO:0007669"/>
    <property type="project" value="TreeGrafter"/>
</dbReference>
<dbReference type="PROSITE" id="PS51462">
    <property type="entry name" value="NUDIX"/>
    <property type="match status" value="1"/>
</dbReference>
<dbReference type="InterPro" id="IPR015797">
    <property type="entry name" value="NUDIX_hydrolase-like_dom_sf"/>
</dbReference>
<evidence type="ECO:0000256" key="5">
    <source>
        <dbReference type="ARBA" id="ARBA00022842"/>
    </source>
</evidence>
<dbReference type="GO" id="GO:0010945">
    <property type="term" value="F:coenzyme A diphosphatase activity"/>
    <property type="evidence" value="ECO:0007669"/>
    <property type="project" value="InterPro"/>
</dbReference>
<evidence type="ECO:0000256" key="4">
    <source>
        <dbReference type="ARBA" id="ARBA00022801"/>
    </source>
</evidence>
<keyword evidence="4 8" id="KW-0378">Hydrolase</keyword>
<dbReference type="CDD" id="cd03426">
    <property type="entry name" value="NUDIX_CoAse_Nudt7"/>
    <property type="match status" value="1"/>
</dbReference>
<dbReference type="InterPro" id="IPR045121">
    <property type="entry name" value="CoAse"/>
</dbReference>
<feature type="domain" description="Nudix hydrolase" evidence="7">
    <location>
        <begin position="51"/>
        <end position="213"/>
    </location>
</feature>
<proteinExistence type="predicted"/>
<comment type="caution">
    <text evidence="8">The sequence shown here is derived from an EMBL/GenBank/DDBJ whole genome shotgun (WGS) entry which is preliminary data.</text>
</comment>
<dbReference type="Gene3D" id="3.90.79.10">
    <property type="entry name" value="Nucleoside Triphosphate Pyrophosphohydrolase"/>
    <property type="match status" value="1"/>
</dbReference>
<organism evidence="8 9">
    <name type="scientific">Mycena metata</name>
    <dbReference type="NCBI Taxonomy" id="1033252"/>
    <lineage>
        <taxon>Eukaryota</taxon>
        <taxon>Fungi</taxon>
        <taxon>Dikarya</taxon>
        <taxon>Basidiomycota</taxon>
        <taxon>Agaricomycotina</taxon>
        <taxon>Agaricomycetes</taxon>
        <taxon>Agaricomycetidae</taxon>
        <taxon>Agaricales</taxon>
        <taxon>Marasmiineae</taxon>
        <taxon>Mycenaceae</taxon>
        <taxon>Mycena</taxon>
    </lineage>
</organism>
<evidence type="ECO:0000256" key="2">
    <source>
        <dbReference type="ARBA" id="ARBA00001946"/>
    </source>
</evidence>
<keyword evidence="5" id="KW-0460">Magnesium</keyword>
<dbReference type="AlphaFoldDB" id="A0AAD7IHB4"/>
<dbReference type="InterPro" id="IPR000086">
    <property type="entry name" value="NUDIX_hydrolase_dom"/>
</dbReference>
<keyword evidence="9" id="KW-1185">Reference proteome</keyword>
<keyword evidence="3" id="KW-0479">Metal-binding</keyword>